<dbReference type="EMBL" id="CAKMRJ010005412">
    <property type="protein sequence ID" value="CAH1441457.1"/>
    <property type="molecule type" value="Genomic_DNA"/>
</dbReference>
<keyword evidence="6" id="KW-1185">Reference proteome</keyword>
<dbReference type="Pfam" id="PF13041">
    <property type="entry name" value="PPR_2"/>
    <property type="match status" value="1"/>
</dbReference>
<organism evidence="5 6">
    <name type="scientific">Lactuca virosa</name>
    <dbReference type="NCBI Taxonomy" id="75947"/>
    <lineage>
        <taxon>Eukaryota</taxon>
        <taxon>Viridiplantae</taxon>
        <taxon>Streptophyta</taxon>
        <taxon>Embryophyta</taxon>
        <taxon>Tracheophyta</taxon>
        <taxon>Spermatophyta</taxon>
        <taxon>Magnoliopsida</taxon>
        <taxon>eudicotyledons</taxon>
        <taxon>Gunneridae</taxon>
        <taxon>Pentapetalae</taxon>
        <taxon>asterids</taxon>
        <taxon>campanulids</taxon>
        <taxon>Asterales</taxon>
        <taxon>Asteraceae</taxon>
        <taxon>Cichorioideae</taxon>
        <taxon>Cichorieae</taxon>
        <taxon>Lactucinae</taxon>
        <taxon>Lactuca</taxon>
    </lineage>
</organism>
<dbReference type="InterPro" id="IPR015943">
    <property type="entry name" value="WD40/YVTN_repeat-like_dom_sf"/>
</dbReference>
<dbReference type="InterPro" id="IPR002885">
    <property type="entry name" value="PPR_rpt"/>
</dbReference>
<dbReference type="Gene3D" id="1.25.40.10">
    <property type="entry name" value="Tetratricopeptide repeat domain"/>
    <property type="match status" value="1"/>
</dbReference>
<dbReference type="PANTHER" id="PTHR44218:SF9">
    <property type="entry name" value="SPA1-RELATED 2-RELATED"/>
    <property type="match status" value="1"/>
</dbReference>
<dbReference type="Gene3D" id="2.130.10.10">
    <property type="entry name" value="YVTN repeat-like/Quinoprotein amine dehydrogenase"/>
    <property type="match status" value="2"/>
</dbReference>
<evidence type="ECO:0000313" key="5">
    <source>
        <dbReference type="EMBL" id="CAH1441457.1"/>
    </source>
</evidence>
<dbReference type="InterPro" id="IPR032009">
    <property type="entry name" value="SCAB_CC"/>
</dbReference>
<feature type="repeat" description="PPR" evidence="2">
    <location>
        <begin position="10"/>
        <end position="44"/>
    </location>
</feature>
<feature type="coiled-coil region" evidence="3">
    <location>
        <begin position="73"/>
        <end position="100"/>
    </location>
</feature>
<dbReference type="SUPFAM" id="SSF50978">
    <property type="entry name" value="WD40 repeat-like"/>
    <property type="match status" value="1"/>
</dbReference>
<dbReference type="NCBIfam" id="TIGR00756">
    <property type="entry name" value="PPR"/>
    <property type="match status" value="1"/>
</dbReference>
<evidence type="ECO:0000256" key="2">
    <source>
        <dbReference type="PROSITE-ProRule" id="PRU00708"/>
    </source>
</evidence>
<proteinExistence type="predicted"/>
<dbReference type="InterPro" id="IPR044630">
    <property type="entry name" value="SPA1/2/3/4"/>
</dbReference>
<dbReference type="InterPro" id="IPR011990">
    <property type="entry name" value="TPR-like_helical_dom_sf"/>
</dbReference>
<evidence type="ECO:0000313" key="6">
    <source>
        <dbReference type="Proteomes" id="UP001157418"/>
    </source>
</evidence>
<dbReference type="Proteomes" id="UP001157418">
    <property type="component" value="Unassembled WGS sequence"/>
</dbReference>
<feature type="domain" description="Stomatal closure-related actin-binding protein coiled-coil" evidence="4">
    <location>
        <begin position="73"/>
        <end position="100"/>
    </location>
</feature>
<gene>
    <name evidence="5" type="ORF">LVIROSA_LOCUS27514</name>
</gene>
<accession>A0AAU9NU43</accession>
<dbReference type="InterPro" id="IPR001680">
    <property type="entry name" value="WD40_rpt"/>
</dbReference>
<dbReference type="Pfam" id="PF16712">
    <property type="entry name" value="SCAB_CC"/>
    <property type="match status" value="1"/>
</dbReference>
<reference evidence="5 6" key="1">
    <citation type="submission" date="2022-01" db="EMBL/GenBank/DDBJ databases">
        <authorList>
            <person name="Xiong W."/>
            <person name="Schranz E."/>
        </authorList>
    </citation>
    <scope>NUCLEOTIDE SEQUENCE [LARGE SCALE GENOMIC DNA]</scope>
</reference>
<dbReference type="InterPro" id="IPR036322">
    <property type="entry name" value="WD40_repeat_dom_sf"/>
</dbReference>
<dbReference type="PANTHER" id="PTHR44218">
    <property type="entry name" value="PROTEIN SPA1-RELATED 2"/>
    <property type="match status" value="1"/>
</dbReference>
<dbReference type="GO" id="GO:0009640">
    <property type="term" value="P:photomorphogenesis"/>
    <property type="evidence" value="ECO:0007669"/>
    <property type="project" value="InterPro"/>
</dbReference>
<keyword evidence="3" id="KW-0175">Coiled coil</keyword>
<keyword evidence="1" id="KW-0677">Repeat</keyword>
<dbReference type="SMART" id="SM00320">
    <property type="entry name" value="WD40"/>
    <property type="match status" value="2"/>
</dbReference>
<dbReference type="AlphaFoldDB" id="A0AAU9NU43"/>
<dbReference type="Pfam" id="PF00400">
    <property type="entry name" value="WD40"/>
    <property type="match status" value="2"/>
</dbReference>
<sequence length="262" mass="29950">MESTFELTPDIHSYNALLTAFGKLHKRDEAVRVFEHLVSLGVKPNEKTYALLTDAHLIKRDVDAAVSTVNDMVMDMEHELRALRIQLAEKSKRSIELQKEESCDGVLAFEYYYLHSSWSYLNLFLNQPIGEINYLASTDYDDIVKIWDAGIGEAVYHHMEHERWTWSVDFSQVDPMKLASGSGDCTVKLCSINEIWDAGIGEAVYHHMEHERWTWSVDFSQVDPMKLASGSGDCTVKLCSINEIDHRKKGYKIGFNFTVCDS</sequence>
<evidence type="ECO:0000259" key="4">
    <source>
        <dbReference type="Pfam" id="PF16712"/>
    </source>
</evidence>
<dbReference type="PROSITE" id="PS51375">
    <property type="entry name" value="PPR"/>
    <property type="match status" value="1"/>
</dbReference>
<name>A0AAU9NU43_9ASTR</name>
<protein>
    <recommendedName>
        <fullName evidence="4">Stomatal closure-related actin-binding protein coiled-coil domain-containing protein</fullName>
    </recommendedName>
</protein>
<evidence type="ECO:0000256" key="3">
    <source>
        <dbReference type="SAM" id="Coils"/>
    </source>
</evidence>
<evidence type="ECO:0000256" key="1">
    <source>
        <dbReference type="ARBA" id="ARBA00022737"/>
    </source>
</evidence>
<comment type="caution">
    <text evidence="5">The sequence shown here is derived from an EMBL/GenBank/DDBJ whole genome shotgun (WGS) entry which is preliminary data.</text>
</comment>